<feature type="signal peptide" evidence="1">
    <location>
        <begin position="1"/>
        <end position="34"/>
    </location>
</feature>
<evidence type="ECO:0000256" key="1">
    <source>
        <dbReference type="SAM" id="SignalP"/>
    </source>
</evidence>
<dbReference type="Proteomes" id="UP001163846">
    <property type="component" value="Unassembled WGS sequence"/>
</dbReference>
<accession>A0AA38P0M7</accession>
<comment type="caution">
    <text evidence="2">The sequence shown here is derived from an EMBL/GenBank/DDBJ whole genome shotgun (WGS) entry which is preliminary data.</text>
</comment>
<gene>
    <name evidence="2" type="ORF">F5878DRAFT_645443</name>
</gene>
<keyword evidence="3" id="KW-1185">Reference proteome</keyword>
<name>A0AA38P0M7_9AGAR</name>
<protein>
    <submittedName>
        <fullName evidence="2">Uncharacterized protein</fullName>
    </submittedName>
</protein>
<evidence type="ECO:0000313" key="3">
    <source>
        <dbReference type="Proteomes" id="UP001163846"/>
    </source>
</evidence>
<reference evidence="2" key="1">
    <citation type="submission" date="2022-08" db="EMBL/GenBank/DDBJ databases">
        <authorList>
            <consortium name="DOE Joint Genome Institute"/>
            <person name="Min B."/>
            <person name="Riley R."/>
            <person name="Sierra-Patev S."/>
            <person name="Naranjo-Ortiz M."/>
            <person name="Looney B."/>
            <person name="Konkel Z."/>
            <person name="Slot J.C."/>
            <person name="Sakamoto Y."/>
            <person name="Steenwyk J.L."/>
            <person name="Rokas A."/>
            <person name="Carro J."/>
            <person name="Camarero S."/>
            <person name="Ferreira P."/>
            <person name="Molpeceres G."/>
            <person name="Ruiz-Duenas F.J."/>
            <person name="Serrano A."/>
            <person name="Henrissat B."/>
            <person name="Drula E."/>
            <person name="Hughes K.W."/>
            <person name="Mata J.L."/>
            <person name="Ishikawa N.K."/>
            <person name="Vargas-Isla R."/>
            <person name="Ushijima S."/>
            <person name="Smith C.A."/>
            <person name="Ahrendt S."/>
            <person name="Andreopoulos W."/>
            <person name="He G."/>
            <person name="Labutti K."/>
            <person name="Lipzen A."/>
            <person name="Ng V."/>
            <person name="Sandor L."/>
            <person name="Barry K."/>
            <person name="Martinez A.T."/>
            <person name="Xiao Y."/>
            <person name="Gibbons J.G."/>
            <person name="Terashima K."/>
            <person name="Hibbett D.S."/>
            <person name="Grigoriev I.V."/>
        </authorList>
    </citation>
    <scope>NUCLEOTIDE SEQUENCE</scope>
    <source>
        <strain evidence="2">TFB9207</strain>
    </source>
</reference>
<proteinExistence type="predicted"/>
<dbReference type="AlphaFoldDB" id="A0AA38P0M7"/>
<feature type="chain" id="PRO_5041413838" evidence="1">
    <location>
        <begin position="35"/>
        <end position="165"/>
    </location>
</feature>
<sequence length="165" mass="18479">MLLVPFDLRRPLSSRLLRVLLLTICFLDTFDVAARPIAVQELIPRNPGSGKMDLFLRRYKSPSSPNAIRLCLTSDLSIVVEPIVCSPTSSVDGWHEITETPTLIGTITFDSATVKDQILSDLRKNPSLEEAKEAENDPWKWAEGKVKHLNGPGRVWLNINASWMV</sequence>
<organism evidence="2 3">
    <name type="scientific">Lentinula raphanica</name>
    <dbReference type="NCBI Taxonomy" id="153919"/>
    <lineage>
        <taxon>Eukaryota</taxon>
        <taxon>Fungi</taxon>
        <taxon>Dikarya</taxon>
        <taxon>Basidiomycota</taxon>
        <taxon>Agaricomycotina</taxon>
        <taxon>Agaricomycetes</taxon>
        <taxon>Agaricomycetidae</taxon>
        <taxon>Agaricales</taxon>
        <taxon>Marasmiineae</taxon>
        <taxon>Omphalotaceae</taxon>
        <taxon>Lentinula</taxon>
    </lineage>
</organism>
<keyword evidence="1" id="KW-0732">Signal</keyword>
<dbReference type="EMBL" id="MU806589">
    <property type="protein sequence ID" value="KAJ3834056.1"/>
    <property type="molecule type" value="Genomic_DNA"/>
</dbReference>
<evidence type="ECO:0000313" key="2">
    <source>
        <dbReference type="EMBL" id="KAJ3834056.1"/>
    </source>
</evidence>